<evidence type="ECO:0000256" key="8">
    <source>
        <dbReference type="SAM" id="Coils"/>
    </source>
</evidence>
<dbReference type="InterPro" id="IPR027417">
    <property type="entry name" value="P-loop_NTPase"/>
</dbReference>
<feature type="compositionally biased region" description="Polar residues" evidence="9">
    <location>
        <begin position="83"/>
        <end position="93"/>
    </location>
</feature>
<evidence type="ECO:0000256" key="4">
    <source>
        <dbReference type="ARBA" id="ARBA00022490"/>
    </source>
</evidence>
<evidence type="ECO:0000256" key="3">
    <source>
        <dbReference type="ARBA" id="ARBA00006828"/>
    </source>
</evidence>
<feature type="coiled-coil region" evidence="8">
    <location>
        <begin position="1621"/>
        <end position="1648"/>
    </location>
</feature>
<dbReference type="InterPro" id="IPR030383">
    <property type="entry name" value="G_VLIG_dom"/>
</dbReference>
<comment type="similarity">
    <text evidence="3">Belongs to the TRAFAC class dynamin-like GTPase superfamily. Very large inducible GTPase (VLIG) family.</text>
</comment>
<dbReference type="KEGG" id="hgl:101708863"/>
<evidence type="ECO:0000256" key="9">
    <source>
        <dbReference type="SAM" id="MobiDB-lite"/>
    </source>
</evidence>
<organism evidence="11 12">
    <name type="scientific">Heterocephalus glaber</name>
    <name type="common">Naked mole rat</name>
    <dbReference type="NCBI Taxonomy" id="10181"/>
    <lineage>
        <taxon>Eukaryota</taxon>
        <taxon>Metazoa</taxon>
        <taxon>Chordata</taxon>
        <taxon>Craniata</taxon>
        <taxon>Vertebrata</taxon>
        <taxon>Euteleostomi</taxon>
        <taxon>Mammalia</taxon>
        <taxon>Eutheria</taxon>
        <taxon>Euarchontoglires</taxon>
        <taxon>Glires</taxon>
        <taxon>Rodentia</taxon>
        <taxon>Hystricomorpha</taxon>
        <taxon>Bathyergidae</taxon>
        <taxon>Heterocephalus</taxon>
    </lineage>
</organism>
<dbReference type="PANTHER" id="PTHR22796">
    <property type="entry name" value="URG4-RELATED"/>
    <property type="match status" value="1"/>
</dbReference>
<dbReference type="RefSeq" id="XP_004863472.1">
    <property type="nucleotide sequence ID" value="XM_004863415.2"/>
</dbReference>
<feature type="domain" description="VLIG-type G" evidence="10">
    <location>
        <begin position="1479"/>
        <end position="1720"/>
    </location>
</feature>
<accession>A0AAX6Q2H2</accession>
<name>A0AAX6Q2H2_HETGA</name>
<keyword evidence="8" id="KW-0175">Coiled coil</keyword>
<keyword evidence="4" id="KW-0963">Cytoplasm</keyword>
<evidence type="ECO:0000256" key="5">
    <source>
        <dbReference type="ARBA" id="ARBA00022741"/>
    </source>
</evidence>
<feature type="region of interest" description="Disordered" evidence="9">
    <location>
        <begin position="83"/>
        <end position="104"/>
    </location>
</feature>
<gene>
    <name evidence="12" type="primary">LOC101708863</name>
</gene>
<dbReference type="GO" id="GO:0005525">
    <property type="term" value="F:GTP binding"/>
    <property type="evidence" value="ECO:0007669"/>
    <property type="project" value="UniProtKB-KW"/>
</dbReference>
<dbReference type="Pfam" id="PF25974">
    <property type="entry name" value="URGCP_9th"/>
    <property type="match status" value="1"/>
</dbReference>
<keyword evidence="11" id="KW-1185">Reference proteome</keyword>
<dbReference type="Pfam" id="PF25496">
    <property type="entry name" value="URGCP"/>
    <property type="match status" value="1"/>
</dbReference>
<dbReference type="SUPFAM" id="SSF52540">
    <property type="entry name" value="P-loop containing nucleoside triphosphate hydrolases"/>
    <property type="match status" value="1"/>
</dbReference>
<proteinExistence type="inferred from homology"/>
<evidence type="ECO:0000313" key="12">
    <source>
        <dbReference type="RefSeq" id="XP_004863472.1"/>
    </source>
</evidence>
<dbReference type="PROSITE" id="PS51717">
    <property type="entry name" value="G_VLIG"/>
    <property type="match status" value="1"/>
</dbReference>
<dbReference type="Pfam" id="PF25683">
    <property type="entry name" value="URGCP_GTPase"/>
    <property type="match status" value="1"/>
</dbReference>
<keyword evidence="5" id="KW-0547">Nucleotide-binding</keyword>
<dbReference type="GO" id="GO:0005737">
    <property type="term" value="C:cytoplasm"/>
    <property type="evidence" value="ECO:0007669"/>
    <property type="project" value="UniProtKB-SubCell"/>
</dbReference>
<keyword evidence="6" id="KW-0342">GTP-binding</keyword>
<reference evidence="12" key="1">
    <citation type="submission" date="2025-08" db="UniProtKB">
        <authorList>
            <consortium name="RefSeq"/>
        </authorList>
    </citation>
    <scope>IDENTIFICATION</scope>
</reference>
<comment type="subcellular location">
    <subcellularLocation>
        <location evidence="2">Cytoplasm</location>
    </subcellularLocation>
    <subcellularLocation>
        <location evidence="1">Nucleus</location>
    </subcellularLocation>
</comment>
<dbReference type="GeneID" id="101708863"/>
<sequence>MATADYNTDEPLLRDKGKQDLQEILENVGLDTEFWLPKLQEHLGVTCAQALQYLKEKDLQVLKSQVQYSWEKRALEKLFDFSHSNSHPESQESPVEMANKRQKQAEQALQELKDLLLEGRQREEEAVRRKEAELRQAMEIPEEYWPLPEKPLTQVMEIVQQHLNLMEQTLSHRQNLSERDLVRWASGGLALQGIYQTGQERDLVQKREELLGVSKEFSLFGPQQSTRMETKEFTSSQAESMFTQTIEKLGFSVTASAKGKGWGFRLEGGTDKSKYSDSRETHQSHSDHSYFCSTKFSYIPLACCHFPTDQLQFSKAALQELKCIEHLLEHTASPLLKQRTENFFHKFGSHANQGPLHLGGIYWWKAIAEGFQKDQLDDVKQQASEALEIYIRGSYSGFGVKVAASMSLSDSRSKRASQTKTLQTHQANIQLSVAQTGGLPEADGLLQWKAGLVARNQTWCVIDRGLKLVPVWDIILVSHRRDFKDALKVAKFMKDNYTALTGFTAQIPYGEEFLSAEKEARIFLEEVDSWEVSDPEEQLNKLMNLMQMLCKKTASYHIWIDICLTNSDLQNFLLNTVNFCKKSSFYETKFIKSQLRTLLDPHVYKVTNFPQAHSMIQWIYQSESKQQEVCISQFSELIKILKGTQNDLLEVKVKSESPETVKEAQRKVTYKVGLALTSFLNYLKGAEQTDTQLLLLSIAAGAGYHSVNNTFQYLLGCDELNFLLDEMQTAHNKYQQLKRNCIHRAQAFLVLVCLTASVGVTAISPEEKTQHMGLIRQYMGQSLSKEVANVFSEPGTGHDWENLEEDLRLLIDRDYEDITSPLQVDKIKEQLQSLLGENKQTYKPHDKDNIKKEVIENGAFQDLLQRLGLEHYFPKRMGRADFHLIYKTSVYKTQPSSERELPFYFLQKLLMLDYGLRYLVFRGEENIEHQVYPRASDQENETSDPYEDLFDDGCSPVPTKARPPIHPMDLQMAIFHCADDFTRQYILNKLSICQFALPLMVPNPCTVQIEFSLWCLKQIRRSWQNRSKSLKGNKYSFNNQQMCHVSTSIVSFIRVGNGLSASKSQIMNYLLSKRKHDVFFHRHCKVSSKNCLLMGGVVEICWFWPGEEDEDRFDNCVTFTNLHGDAKEHKQQIAFLQEVSSLILVLMSASDDNEENRKFVRDLWQSSRFLICLLDDKEKDVVSNSGRKVRIGIRNRNEADLIKEITTTIRRLLELSDTALSIEGCSQIARKQGFLIDEDQRDCKEAKEKAQIIMALLGEMNLSHIKENLLPLQGQLWHWWCKMDKELYHLREKGNRSIEQHKSDIETEKQIIRHKQLKKAFPPNDLMQSFLQILQRSKTQVKLYFLQWLSVFMDGFTSEHLENLREKQRSFWSMIQTEKQKAQKSNSLDHWQKKLEAISMEISACTLGIEQLLREVGQMYEALEETSCKRDIVFLSLPQIAADLMVSGVPIELMDGDASYVPLKWVVAVFDKVSEKLPGKKLFVLSILGLQSSGKSTLLNALFGLQFSVSAGRCTRGAYMQLLKVEETFTEELGFDFLLVVDTEGLRAPELNNKSQNRDNELATFVIGLGNLTLINIFGENPSEMQDILQIAVQAFLRMKQVKISPSCLFVHQNVGEVTAKEQTMEGRRRLEQKLDEMAATAAEQEQCSDVSRFSDVIKFDVNTHVHYFAHLWDGNPPMAPPNPQYSHNVQELKSRILSMAKQEFRGNIMKISDVKLQVKDLWRALVSENFIFSFRNTREVVAMSKLETKYNQWSWKLRSHMLHLQNQLNNQIQNGKIQTLKISSLDDPIIKTYETIKEDLEKYFNEDPESEILIQWKGNFENKLLILKETLISDAKREANKCITLKESQETLDKKKMGYENELLKRSRELALDVKGKALSEEELQEKFNQLWNEWVYDVSSNLPPTMEPNIEVDSENILLEHFIKEKNMVNLLKTNSGKKFQVKYDEHVKMSKTYVIYRKQLEAGDEELIHMTTNCILSRFDETVANIWKQHRDYNVNDFHEILRIIEEEVISVPTKERFSFTSKYKMELALCLFRRASKIFNEMHKAFKTANDPVISLQSKKDDFFMSFKISCQGATSIKSFVDFLCNKLIPAVSTTIWKIMAIRIAEDMQATCPEFNGNRAKLEKYILISLAEEENFDNYWEYIHNPESFFKTYIEKHIKRYCLEKGGEKIKTFSKINLDIIKKAILCAIHESTEEAKDKSSTASEWLDLFCDHLGNNLIFPRTDLRSIEHQEIKDIEFLKEAMSVELDAAMMRAEEKFLSMPKDEMFLVIEKILSQQLCGCWKQCPFCKSICTNTIPAHEGDHSVPFHRPQAVNGYHWHKTDEFDIDFCSTAVASDTQFVLNDTLKFRYKTYRQAGGDYATWSITPDSSSQTYWKWFVCSFKSKLEEKYQKKFKNKGEIPDSWTQITKQDVLNDLKK</sequence>
<dbReference type="GO" id="GO:0005634">
    <property type="term" value="C:nucleus"/>
    <property type="evidence" value="ECO:0007669"/>
    <property type="project" value="UniProtKB-SubCell"/>
</dbReference>
<keyword evidence="7" id="KW-0539">Nucleus</keyword>
<evidence type="ECO:0000313" key="11">
    <source>
        <dbReference type="Proteomes" id="UP000694906"/>
    </source>
</evidence>
<protein>
    <submittedName>
        <fullName evidence="12">Interferon-induced very large GTPase 1-like</fullName>
    </submittedName>
</protein>
<evidence type="ECO:0000256" key="1">
    <source>
        <dbReference type="ARBA" id="ARBA00004123"/>
    </source>
</evidence>
<evidence type="ECO:0000256" key="7">
    <source>
        <dbReference type="ARBA" id="ARBA00023242"/>
    </source>
</evidence>
<evidence type="ECO:0000256" key="6">
    <source>
        <dbReference type="ARBA" id="ARBA00023134"/>
    </source>
</evidence>
<evidence type="ECO:0000259" key="10">
    <source>
        <dbReference type="PROSITE" id="PS51717"/>
    </source>
</evidence>
<dbReference type="InterPro" id="IPR057365">
    <property type="entry name" value="URGCP"/>
</dbReference>
<dbReference type="Gene3D" id="3.40.50.300">
    <property type="entry name" value="P-loop containing nucleotide triphosphate hydrolases"/>
    <property type="match status" value="1"/>
</dbReference>
<evidence type="ECO:0000256" key="2">
    <source>
        <dbReference type="ARBA" id="ARBA00004496"/>
    </source>
</evidence>
<dbReference type="PANTHER" id="PTHR22796:SF6">
    <property type="entry name" value="INTERFERON-INDUCED VERY LARGE GTPASE 1-RELATED"/>
    <property type="match status" value="1"/>
</dbReference>
<dbReference type="Proteomes" id="UP000694906">
    <property type="component" value="Unplaced"/>
</dbReference>
<dbReference type="InterPro" id="IPR058641">
    <property type="entry name" value="GVIN1_dom"/>
</dbReference>